<accession>A0A1I0AXQ1</accession>
<gene>
    <name evidence="1" type="ORF">SAMN03080614_102818</name>
</gene>
<dbReference type="STRING" id="1120990.SAMN03080614_102818"/>
<proteinExistence type="predicted"/>
<reference evidence="2" key="1">
    <citation type="submission" date="2016-10" db="EMBL/GenBank/DDBJ databases">
        <authorList>
            <person name="Varghese N."/>
            <person name="Submissions S."/>
        </authorList>
    </citation>
    <scope>NUCLEOTIDE SEQUENCE [LARGE SCALE GENOMIC DNA]</scope>
    <source>
        <strain evidence="2">DSM 13577</strain>
    </source>
</reference>
<protein>
    <submittedName>
        <fullName evidence="1">Uncharacterized protein</fullName>
    </submittedName>
</protein>
<dbReference type="EMBL" id="FOIF01000028">
    <property type="protein sequence ID" value="SES99007.1"/>
    <property type="molecule type" value="Genomic_DNA"/>
</dbReference>
<keyword evidence="2" id="KW-1185">Reference proteome</keyword>
<sequence length="161" mass="18913">MIIIIFAYLMFIFLSFKVTIFRGTTKLESRLLPEGSDITIGEMSFSPERIVYYISLSKQIKEDELDKNLHVEYVSKGIFDTVPLAIQVYLNQGQNKKLVAELLEQRFDLPALDSLLGENKISKEQYEYIKKYKFKHPSTKNLLLFEVKKRLKETNFNNYIN</sequence>
<dbReference type="AlphaFoldDB" id="A0A1I0AXQ1"/>
<dbReference type="OrthoDB" id="2084261at2"/>
<dbReference type="RefSeq" id="WP_091350873.1">
    <property type="nucleotide sequence ID" value="NZ_FOIF01000028.1"/>
</dbReference>
<evidence type="ECO:0000313" key="2">
    <source>
        <dbReference type="Proteomes" id="UP000243819"/>
    </source>
</evidence>
<name>A0A1I0AXQ1_9FIRM</name>
<evidence type="ECO:0000313" key="1">
    <source>
        <dbReference type="EMBL" id="SES99007.1"/>
    </source>
</evidence>
<dbReference type="Proteomes" id="UP000243819">
    <property type="component" value="Unassembled WGS sequence"/>
</dbReference>
<organism evidence="1 2">
    <name type="scientific">Anaerobranca gottschalkii DSM 13577</name>
    <dbReference type="NCBI Taxonomy" id="1120990"/>
    <lineage>
        <taxon>Bacteria</taxon>
        <taxon>Bacillati</taxon>
        <taxon>Bacillota</taxon>
        <taxon>Clostridia</taxon>
        <taxon>Eubacteriales</taxon>
        <taxon>Proteinivoracaceae</taxon>
        <taxon>Anaerobranca</taxon>
    </lineage>
</organism>